<dbReference type="PANTHER" id="PTHR15937:SF3">
    <property type="entry name" value="TRANSMEMBRANE 7 SUPERFAMILY MEMBER 3"/>
    <property type="match status" value="1"/>
</dbReference>
<feature type="chain" id="PRO_5046777721" evidence="6">
    <location>
        <begin position="22"/>
        <end position="552"/>
    </location>
</feature>
<feature type="transmembrane region" description="Helical" evidence="5">
    <location>
        <begin position="493"/>
        <end position="513"/>
    </location>
</feature>
<feature type="transmembrane region" description="Helical" evidence="5">
    <location>
        <begin position="300"/>
        <end position="319"/>
    </location>
</feature>
<evidence type="ECO:0000313" key="8">
    <source>
        <dbReference type="EMBL" id="MBN3279926.1"/>
    </source>
</evidence>
<feature type="non-terminal residue" evidence="8">
    <location>
        <position position="1"/>
    </location>
</feature>
<keyword evidence="2 5" id="KW-0812">Transmembrane</keyword>
<keyword evidence="3 5" id="KW-1133">Transmembrane helix</keyword>
<evidence type="ECO:0000256" key="2">
    <source>
        <dbReference type="ARBA" id="ARBA00022692"/>
    </source>
</evidence>
<name>A0ABS2Y0Y8_POLSP</name>
<feature type="domain" description="TM7S3/TM198-like" evidence="7">
    <location>
        <begin position="307"/>
        <end position="511"/>
    </location>
</feature>
<comment type="subcellular location">
    <subcellularLocation>
        <location evidence="1">Membrane</location>
        <topology evidence="1">Multi-pass membrane protein</topology>
    </subcellularLocation>
</comment>
<evidence type="ECO:0000313" key="9">
    <source>
        <dbReference type="Proteomes" id="UP001166093"/>
    </source>
</evidence>
<keyword evidence="4 5" id="KW-0472">Membrane</keyword>
<feature type="transmembrane region" description="Helical" evidence="5">
    <location>
        <begin position="379"/>
        <end position="402"/>
    </location>
</feature>
<dbReference type="Pfam" id="PF25992">
    <property type="entry name" value="Ig_TM7SF3_N"/>
    <property type="match status" value="1"/>
</dbReference>
<dbReference type="InterPro" id="IPR042502">
    <property type="entry name" value="TM7SF3"/>
</dbReference>
<feature type="non-terminal residue" evidence="8">
    <location>
        <position position="552"/>
    </location>
</feature>
<dbReference type="EMBL" id="JAAWVQ010093559">
    <property type="protein sequence ID" value="MBN3279926.1"/>
    <property type="molecule type" value="Genomic_DNA"/>
</dbReference>
<evidence type="ECO:0000256" key="6">
    <source>
        <dbReference type="SAM" id="SignalP"/>
    </source>
</evidence>
<gene>
    <name evidence="8" type="primary">Tm7sf3_1</name>
    <name evidence="8" type="ORF">GTO93_0001111</name>
</gene>
<keyword evidence="9" id="KW-1185">Reference proteome</keyword>
<feature type="signal peptide" evidence="6">
    <location>
        <begin position="1"/>
        <end position="21"/>
    </location>
</feature>
<dbReference type="Proteomes" id="UP001166093">
    <property type="component" value="Unassembled WGS sequence"/>
</dbReference>
<accession>A0ABS2Y0Y8</accession>
<organism evidence="8 9">
    <name type="scientific">Polyodon spathula</name>
    <name type="common">North American paddlefish</name>
    <name type="synonym">Squalus spathula</name>
    <dbReference type="NCBI Taxonomy" id="7913"/>
    <lineage>
        <taxon>Eukaryota</taxon>
        <taxon>Metazoa</taxon>
        <taxon>Chordata</taxon>
        <taxon>Craniata</taxon>
        <taxon>Vertebrata</taxon>
        <taxon>Euteleostomi</taxon>
        <taxon>Actinopterygii</taxon>
        <taxon>Chondrostei</taxon>
        <taxon>Acipenseriformes</taxon>
        <taxon>Polyodontidae</taxon>
        <taxon>Polyodon</taxon>
    </lineage>
</organism>
<evidence type="ECO:0000256" key="3">
    <source>
        <dbReference type="ARBA" id="ARBA00022989"/>
    </source>
</evidence>
<keyword evidence="6" id="KW-0732">Signal</keyword>
<feature type="transmembrane region" description="Helical" evidence="5">
    <location>
        <begin position="326"/>
        <end position="344"/>
    </location>
</feature>
<reference evidence="8" key="1">
    <citation type="journal article" date="2021" name="Cell">
        <title>Tracing the genetic footprints of vertebrate landing in non-teleost ray-finned fishes.</title>
        <authorList>
            <person name="Bi X."/>
            <person name="Wang K."/>
            <person name="Yang L."/>
            <person name="Pan H."/>
            <person name="Jiang H."/>
            <person name="Wei Q."/>
            <person name="Fang M."/>
            <person name="Yu H."/>
            <person name="Zhu C."/>
            <person name="Cai Y."/>
            <person name="He Y."/>
            <person name="Gan X."/>
            <person name="Zeng H."/>
            <person name="Yu D."/>
            <person name="Zhu Y."/>
            <person name="Jiang H."/>
            <person name="Qiu Q."/>
            <person name="Yang H."/>
            <person name="Zhang Y.E."/>
            <person name="Wang W."/>
            <person name="Zhu M."/>
            <person name="He S."/>
            <person name="Zhang G."/>
        </authorList>
    </citation>
    <scope>NUCLEOTIDE SEQUENCE</scope>
    <source>
        <strain evidence="8">Pddl_001</strain>
    </source>
</reference>
<evidence type="ECO:0000259" key="7">
    <source>
        <dbReference type="Pfam" id="PF13886"/>
    </source>
</evidence>
<sequence length="552" mass="60281">MRHQKALISAFAVLLLNLKRSNVVTNGFETDPGVGADLESVLNIPVSKPILVHLLSNTTKKIVVNISDSATVGVTAQAQTQFQNVTISLLKVLQLSSSYTGSSAGLVVPLRRGAVQAHFYITSAENVTACVTAVPYSAHDPVPGACNLEFHLENDPNLHLRDTFFETVTQFAPANLGAGRDADPPACDVEMGSKSRWRLTYDFYQYFLPENDLSERSLFEGVMRMTSVQDVEKHGTKVAVLSSGEKTLLFGNSYTDIGGIYSLIVRDPLLNTSAAYIPVSTYSCSQSSASPHYCYRYGQVSTQIFFSLLGIYGLFICFAGHRFLEAEFLFIGFLLFGFLSFVLLKRFSQISAHMCLVLTAVVGLLGGVMLALCRCRFGAPILLVLLAGLAFGFLLSAIIFFTPLVNMKVFRSEPLYWVCFVSMALVLPVILLSFTKALNILSCAVLGSYAGICLVGAFLPTSLVYILLDVVRRAVEPSYSHAIIPVPFQTTDYVLVASWAVLAAGGVASQCFLTRNKPPFPRCPYESWREKRDACSERSPLLGPGEHTDILS</sequence>
<comment type="caution">
    <text evidence="8">The sequence shown here is derived from an EMBL/GenBank/DDBJ whole genome shotgun (WGS) entry which is preliminary data.</text>
</comment>
<evidence type="ECO:0000256" key="5">
    <source>
        <dbReference type="SAM" id="Phobius"/>
    </source>
</evidence>
<dbReference type="InterPro" id="IPR025256">
    <property type="entry name" value="TM7S3/TM198-like_dom"/>
</dbReference>
<dbReference type="PANTHER" id="PTHR15937">
    <property type="entry name" value="TRANSMEMBRANE 7 SUPERFAMILY MEMBER 3"/>
    <property type="match status" value="1"/>
</dbReference>
<feature type="transmembrane region" description="Helical" evidence="5">
    <location>
        <begin position="414"/>
        <end position="434"/>
    </location>
</feature>
<evidence type="ECO:0000256" key="1">
    <source>
        <dbReference type="ARBA" id="ARBA00004141"/>
    </source>
</evidence>
<evidence type="ECO:0000256" key="4">
    <source>
        <dbReference type="ARBA" id="ARBA00023136"/>
    </source>
</evidence>
<feature type="transmembrane region" description="Helical" evidence="5">
    <location>
        <begin position="446"/>
        <end position="468"/>
    </location>
</feature>
<protein>
    <submittedName>
        <fullName evidence="8">TM7S3 protein</fullName>
    </submittedName>
</protein>
<proteinExistence type="predicted"/>
<dbReference type="Pfam" id="PF13886">
    <property type="entry name" value="TM7S3_TM198"/>
    <property type="match status" value="1"/>
</dbReference>
<feature type="transmembrane region" description="Helical" evidence="5">
    <location>
        <begin position="350"/>
        <end position="372"/>
    </location>
</feature>